<dbReference type="Proteomes" id="UP000694845">
    <property type="component" value="Unplaced"/>
</dbReference>
<feature type="compositionally biased region" description="Polar residues" evidence="15">
    <location>
        <begin position="1239"/>
        <end position="1277"/>
    </location>
</feature>
<evidence type="ECO:0000259" key="16">
    <source>
        <dbReference type="PROSITE" id="PS50014"/>
    </source>
</evidence>
<evidence type="ECO:0000256" key="6">
    <source>
        <dbReference type="ARBA" id="ARBA00022833"/>
    </source>
</evidence>
<evidence type="ECO:0000256" key="12">
    <source>
        <dbReference type="PROSITE-ProRule" id="PRU00035"/>
    </source>
</evidence>
<organism evidence="20 21">
    <name type="scientific">Acanthaster planci</name>
    <name type="common">Crown-of-thorns starfish</name>
    <dbReference type="NCBI Taxonomy" id="133434"/>
    <lineage>
        <taxon>Eukaryota</taxon>
        <taxon>Metazoa</taxon>
        <taxon>Echinodermata</taxon>
        <taxon>Eleutherozoa</taxon>
        <taxon>Asterozoa</taxon>
        <taxon>Asteroidea</taxon>
        <taxon>Valvatacea</taxon>
        <taxon>Valvatida</taxon>
        <taxon>Acanthasteridae</taxon>
        <taxon>Acanthaster</taxon>
    </lineage>
</organism>
<keyword evidence="4" id="KW-0479">Metal-binding</keyword>
<evidence type="ECO:0000313" key="21">
    <source>
        <dbReference type="RefSeq" id="XP_022083383.1"/>
    </source>
</evidence>
<dbReference type="RefSeq" id="XP_022083384.1">
    <property type="nucleotide sequence ID" value="XM_022227692.1"/>
</dbReference>
<evidence type="ECO:0000259" key="17">
    <source>
        <dbReference type="PROSITE" id="PS50016"/>
    </source>
</evidence>
<evidence type="ECO:0000256" key="4">
    <source>
        <dbReference type="ARBA" id="ARBA00022723"/>
    </source>
</evidence>
<feature type="region of interest" description="Disordered" evidence="15">
    <location>
        <begin position="630"/>
        <end position="755"/>
    </location>
</feature>
<dbReference type="InterPro" id="IPR013083">
    <property type="entry name" value="Znf_RING/FYVE/PHD"/>
</dbReference>
<evidence type="ECO:0000256" key="2">
    <source>
        <dbReference type="ARBA" id="ARBA00004286"/>
    </source>
</evidence>
<evidence type="ECO:0000259" key="19">
    <source>
        <dbReference type="PROSITE" id="PS50865"/>
    </source>
</evidence>
<dbReference type="PROSITE" id="PS50014">
    <property type="entry name" value="BROMODOMAIN_2"/>
    <property type="match status" value="1"/>
</dbReference>
<feature type="compositionally biased region" description="Polar residues" evidence="15">
    <location>
        <begin position="862"/>
        <end position="878"/>
    </location>
</feature>
<dbReference type="SUPFAM" id="SSF144232">
    <property type="entry name" value="HIT/MYND zinc finger-like"/>
    <property type="match status" value="1"/>
</dbReference>
<dbReference type="Gene3D" id="3.30.40.10">
    <property type="entry name" value="Zinc/RING finger domain, C3HC4 (zinc finger)"/>
    <property type="match status" value="1"/>
</dbReference>
<dbReference type="SMART" id="SM00293">
    <property type="entry name" value="PWWP"/>
    <property type="match status" value="1"/>
</dbReference>
<comment type="subcellular location">
    <subcellularLocation>
        <location evidence="2">Chromosome</location>
    </subcellularLocation>
    <subcellularLocation>
        <location evidence="1">Nucleus</location>
    </subcellularLocation>
</comment>
<dbReference type="CDD" id="cd20160">
    <property type="entry name" value="PWWP_PRKCBP1"/>
    <property type="match status" value="1"/>
</dbReference>
<dbReference type="PROSITE" id="PS01360">
    <property type="entry name" value="ZF_MYND_1"/>
    <property type="match status" value="1"/>
</dbReference>
<dbReference type="InterPro" id="IPR001965">
    <property type="entry name" value="Znf_PHD"/>
</dbReference>
<evidence type="ECO:0000256" key="11">
    <source>
        <dbReference type="ARBA" id="ARBA00023242"/>
    </source>
</evidence>
<evidence type="ECO:0000256" key="10">
    <source>
        <dbReference type="ARBA" id="ARBA00023163"/>
    </source>
</evidence>
<keyword evidence="20" id="KW-1185">Reference proteome</keyword>
<dbReference type="InterPro" id="IPR036427">
    <property type="entry name" value="Bromodomain-like_sf"/>
</dbReference>
<feature type="compositionally biased region" description="Polar residues" evidence="15">
    <location>
        <begin position="129"/>
        <end position="140"/>
    </location>
</feature>
<dbReference type="Pfam" id="PF23460">
    <property type="entry name" value="ZMYND8_CC"/>
    <property type="match status" value="1"/>
</dbReference>
<dbReference type="SMART" id="SM00297">
    <property type="entry name" value="BROMO"/>
    <property type="match status" value="1"/>
</dbReference>
<dbReference type="GO" id="GO:0005737">
    <property type="term" value="C:cytoplasm"/>
    <property type="evidence" value="ECO:0007669"/>
    <property type="project" value="TreeGrafter"/>
</dbReference>
<evidence type="ECO:0000256" key="5">
    <source>
        <dbReference type="ARBA" id="ARBA00022771"/>
    </source>
</evidence>
<dbReference type="InterPro" id="IPR044075">
    <property type="entry name" value="PRKCBP1_PHD"/>
</dbReference>
<feature type="compositionally biased region" description="Low complexity" evidence="15">
    <location>
        <begin position="1607"/>
        <end position="1631"/>
    </location>
</feature>
<keyword evidence="3" id="KW-0158">Chromosome</keyword>
<reference evidence="21 22" key="1">
    <citation type="submission" date="2025-04" db="UniProtKB">
        <authorList>
            <consortium name="RefSeq"/>
        </authorList>
    </citation>
    <scope>IDENTIFICATION</scope>
</reference>
<feature type="compositionally biased region" description="Basic and acidic residues" evidence="15">
    <location>
        <begin position="1115"/>
        <end position="1131"/>
    </location>
</feature>
<dbReference type="SMART" id="SM00249">
    <property type="entry name" value="PHD"/>
    <property type="match status" value="1"/>
</dbReference>
<dbReference type="Pfam" id="PF00855">
    <property type="entry name" value="PWWP"/>
    <property type="match status" value="1"/>
</dbReference>
<dbReference type="GO" id="GO:0140006">
    <property type="term" value="F:histone H3 reader activity"/>
    <property type="evidence" value="ECO:0007669"/>
    <property type="project" value="UniProtKB-ARBA"/>
</dbReference>
<dbReference type="CDD" id="cd15538">
    <property type="entry name" value="PHD_PRKCBP1"/>
    <property type="match status" value="1"/>
</dbReference>
<dbReference type="KEGG" id="aplc:110975308"/>
<keyword evidence="11" id="KW-0539">Nucleus</keyword>
<dbReference type="InterPro" id="IPR019787">
    <property type="entry name" value="Znf_PHD-finger"/>
</dbReference>
<feature type="region of interest" description="Disordered" evidence="15">
    <location>
        <begin position="1607"/>
        <end position="1632"/>
    </location>
</feature>
<name>A0A8B7XRB3_ACAPL</name>
<dbReference type="Pfam" id="PF00439">
    <property type="entry name" value="Bromodomain"/>
    <property type="match status" value="1"/>
</dbReference>
<feature type="compositionally biased region" description="Basic and acidic residues" evidence="15">
    <location>
        <begin position="936"/>
        <end position="946"/>
    </location>
</feature>
<dbReference type="PANTHER" id="PTHR46453">
    <property type="entry name" value="PROTEIN KINASE C-BINDING PROTEIN 1"/>
    <property type="match status" value="1"/>
</dbReference>
<evidence type="ECO:0000256" key="9">
    <source>
        <dbReference type="ARBA" id="ARBA00023117"/>
    </source>
</evidence>
<dbReference type="Gene3D" id="2.30.30.140">
    <property type="match status" value="1"/>
</dbReference>
<feature type="compositionally biased region" description="Polar residues" evidence="15">
    <location>
        <begin position="57"/>
        <end position="70"/>
    </location>
</feature>
<dbReference type="SUPFAM" id="SSF63748">
    <property type="entry name" value="Tudor/PWWP/MBT"/>
    <property type="match status" value="1"/>
</dbReference>
<dbReference type="CTD" id="23613"/>
<dbReference type="PROSITE" id="PS50016">
    <property type="entry name" value="ZF_PHD_2"/>
    <property type="match status" value="1"/>
</dbReference>
<keyword evidence="10" id="KW-0804">Transcription</keyword>
<keyword evidence="6" id="KW-0862">Zinc</keyword>
<dbReference type="PRINTS" id="PR00503">
    <property type="entry name" value="BROMODOMAIN"/>
</dbReference>
<sequence length="1683" mass="183068">MASPVTPKMATVKTTTPTAAKVVDTTKTKHPAGVGKSSQAKQVSSAGAVKSLLGKSLSGQQPSGKLTTGQSGTGKVPVGSQSTSSKLSVGQSGVAKSGAAQSSGKATFKASGSGSSPSGKPSPVHSSPTSKLSLGQSSPRKSIFGKSVGQSGGVKLGMTQSPNKAFFGKASATKSPGIGQFDLPLALRKKRRPNAGMKREAPAFMDKILHGTKSPKDGKTAPKRKLSQSSPNGNRVGLKNKADYVPPSSKKRKIVRSNRDQDSRNDFYCWVCHKEGSVICCELCPRVYHSKCAKLETDPVGDWFCPECKRATNAECVDSQSKAMSSLTQDQLAKLLLYALKRMRHTGAEPFLKPVNTQQNPGYEEFVFNPMDLSSLEKNIKKRMYGSTEAFLLDAKWILHNCIVFNGSHHKLTNSARMIIKICEYEMKEIEICPDCYLSASVKRDNWFCEVCRDPHKLVWAKLQGFPFWPSKVIREKDGLLDVRFFGQHDRAWVPVTSCYMYCPEIPNPSKKKTSGLSTSIMEMEIHIENLKKTFGKDCFLYAPHRTPYGTFECLTIDPKDRQKWTVREPETLMNGVLDGSSPQPDQAVLATKIKSEPMDRLEAAEKVDVTTPSDSWQGQTVTNTTLAKDAISSGKDSSQESENKTSAADGESASEDKQSGPDLSVKSMQVNSDEVSAKHGGPTVVRRQIFNITRKRTPGGDKSTTKISDTLETGPTSSGKPNSGTVESDDSALSSPSKAPAGVFEVSDESLDVDPEVEAQSPAVQLLGKTHVSTNDFARSLAVKLSKVSPRTLGKMGRQASLDAEQKEGDQTGNMMDCDSQSGQVTEKGTVAKQNGKKTKLSGNSGDQAPAVQNQEKEDSWSNTPESSPVTGDTSDQNTKDSELSKTGLEVDPSEKLSPDGDTPSTSQQSLPRKDKFHMKLEKTIETMKASLGIERLHSVDKETSDSESSAADSDSDSSEAEHSEDSDMEVDNDRGQSVSKKGLQSPNMDGSDKATTSSDGATQSLATKLVHDTTNQSSDTNPDKEPFSKDPIKPDQKKVAMSPNVPSDVRGSSTSQKTWVDADIDLVMSCHSEMSGSEEGELVIDESRTNSKVETKGSKIIQKSEAGATKSNKSSEKLEQSAELLKLDVQEDPAPMETDDVILVSDPFESHEADQTDQSTVQQGETAPLSPKEHEEKTETSEEISSHKEVSQETSRPEDTANPNEETLRTDEPHSPPPVSPSTERPIVSPTPERPTVTDNSSAPLKDTSQSDTSQANTLQTAQSSKKATVASPTGNLPPPKDTPSSSVSSFPKIVETLQASKRPVIVPDPPLMTNTEKSDKNATSPVTKDAASSSVSSETVEESQPASKDKDTSMKAFYKKYIEKISASAEGMLEEFCSDMSEGVLLKEAKATIEELKAKVLQLTVERDQERKEFKQIMDLAVAEVRECMKEETRVALANLKNQLEAEKQDEIRKTKTKQWCANCGKDAVFFCCWNTSYCDYPCQQSHWSQHRNTCQQRSLGNTATQVQQAPSKPQQITMASTTQAPNNLEITQIISPAAGKSASEQLRLISNQQANQTEVITIQPSQPVPMQIHSNVQPTIQQPMNQTPNRQPVHLSQLNQPTNLQQQQPQPLRQTLQQQQQVMQPSLAPANTQPMQTLIQYVQAPRMSAPLPVRQMLNHHPYTMPQGRIIGNGMRAARP</sequence>
<evidence type="ECO:0000313" key="22">
    <source>
        <dbReference type="RefSeq" id="XP_022083384.1"/>
    </source>
</evidence>
<protein>
    <submittedName>
        <fullName evidence="21 22">Protein kinase C-binding protein 1-like isoform X1</fullName>
    </submittedName>
</protein>
<feature type="compositionally biased region" description="Low complexity" evidence="15">
    <location>
        <begin position="88"/>
        <end position="128"/>
    </location>
</feature>
<evidence type="ECO:0000259" key="18">
    <source>
        <dbReference type="PROSITE" id="PS50812"/>
    </source>
</evidence>
<feature type="compositionally biased region" description="Basic and acidic residues" evidence="15">
    <location>
        <begin position="1023"/>
        <end position="1040"/>
    </location>
</feature>
<dbReference type="PROSITE" id="PS50865">
    <property type="entry name" value="ZF_MYND_2"/>
    <property type="match status" value="1"/>
</dbReference>
<dbReference type="InterPro" id="IPR001487">
    <property type="entry name" value="Bromodomain"/>
</dbReference>
<evidence type="ECO:0000256" key="14">
    <source>
        <dbReference type="SAM" id="Coils"/>
    </source>
</evidence>
<dbReference type="PROSITE" id="PS50812">
    <property type="entry name" value="PWWP"/>
    <property type="match status" value="1"/>
</dbReference>
<evidence type="ECO:0000256" key="15">
    <source>
        <dbReference type="SAM" id="MobiDB-lite"/>
    </source>
</evidence>
<dbReference type="InterPro" id="IPR057053">
    <property type="entry name" value="MYND_ZMYND11_ZMYD8"/>
</dbReference>
<proteinExistence type="predicted"/>
<dbReference type="PROSITE" id="PS01359">
    <property type="entry name" value="ZF_PHD_1"/>
    <property type="match status" value="1"/>
</dbReference>
<dbReference type="OrthoDB" id="6272564at2759"/>
<feature type="domain" description="PWWP" evidence="18">
    <location>
        <begin position="455"/>
        <end position="505"/>
    </location>
</feature>
<dbReference type="GO" id="GO:0008270">
    <property type="term" value="F:zinc ion binding"/>
    <property type="evidence" value="ECO:0007669"/>
    <property type="project" value="UniProtKB-KW"/>
</dbReference>
<dbReference type="InterPro" id="IPR000313">
    <property type="entry name" value="PWWP_dom"/>
</dbReference>
<feature type="domain" description="PHD-type" evidence="17">
    <location>
        <begin position="266"/>
        <end position="311"/>
    </location>
</feature>
<evidence type="ECO:0000313" key="20">
    <source>
        <dbReference type="Proteomes" id="UP000694845"/>
    </source>
</evidence>
<feature type="coiled-coil region" evidence="14">
    <location>
        <begin position="1389"/>
        <end position="1457"/>
    </location>
</feature>
<feature type="compositionally biased region" description="Basic and acidic residues" evidence="15">
    <location>
        <begin position="1173"/>
        <end position="1201"/>
    </location>
</feature>
<feature type="region of interest" description="Disordered" evidence="15">
    <location>
        <begin position="786"/>
        <end position="1061"/>
    </location>
</feature>
<dbReference type="InterPro" id="IPR019786">
    <property type="entry name" value="Zinc_finger_PHD-type_CS"/>
</dbReference>
<keyword evidence="7" id="KW-0156">Chromatin regulator</keyword>
<dbReference type="InterPro" id="IPR056987">
    <property type="entry name" value="ZMYND8_CC"/>
</dbReference>
<dbReference type="GeneID" id="110975308"/>
<feature type="domain" description="Bromo" evidence="16">
    <location>
        <begin position="343"/>
        <end position="413"/>
    </location>
</feature>
<dbReference type="Pfam" id="PF24324">
    <property type="entry name" value="MYND_ZMYND11_ZMYD8"/>
    <property type="match status" value="1"/>
</dbReference>
<feature type="region of interest" description="Disordered" evidence="15">
    <location>
        <begin position="21"/>
        <end position="161"/>
    </location>
</feature>
<dbReference type="RefSeq" id="XP_022083383.1">
    <property type="nucleotide sequence ID" value="XM_022227691.1"/>
</dbReference>
<gene>
    <name evidence="21 22" type="primary">LOC110975308</name>
</gene>
<keyword evidence="9 12" id="KW-0103">Bromodomain</keyword>
<feature type="compositionally biased region" description="Polar residues" evidence="15">
    <location>
        <begin position="812"/>
        <end position="828"/>
    </location>
</feature>
<keyword evidence="5 13" id="KW-0863">Zinc-finger</keyword>
<accession>A0A8B7XRB3</accession>
<dbReference type="PANTHER" id="PTHR46453:SF5">
    <property type="entry name" value="PROTEIN KINASE C-BINDING PROTEIN 1 ISOFORM X1"/>
    <property type="match status" value="1"/>
</dbReference>
<evidence type="ECO:0000256" key="13">
    <source>
        <dbReference type="PROSITE-ProRule" id="PRU00134"/>
    </source>
</evidence>
<dbReference type="Gene3D" id="6.10.140.2220">
    <property type="match status" value="1"/>
</dbReference>
<dbReference type="FunFam" id="6.10.140.2220:FF:000002">
    <property type="entry name" value="Protein kinase C-binding protein 1 isoform C"/>
    <property type="match status" value="1"/>
</dbReference>
<keyword evidence="14" id="KW-0175">Coiled coil</keyword>
<dbReference type="SUPFAM" id="SSF57903">
    <property type="entry name" value="FYVE/PHD zinc finger"/>
    <property type="match status" value="1"/>
</dbReference>
<evidence type="ECO:0000256" key="7">
    <source>
        <dbReference type="ARBA" id="ARBA00022853"/>
    </source>
</evidence>
<dbReference type="GO" id="GO:0003714">
    <property type="term" value="F:transcription corepressor activity"/>
    <property type="evidence" value="ECO:0007669"/>
    <property type="project" value="TreeGrafter"/>
</dbReference>
<dbReference type="Gene3D" id="1.20.920.10">
    <property type="entry name" value="Bromodomain-like"/>
    <property type="match status" value="1"/>
</dbReference>
<feature type="compositionally biased region" description="Basic and acidic residues" evidence="15">
    <location>
        <begin position="913"/>
        <end position="927"/>
    </location>
</feature>
<feature type="compositionally biased region" description="Polar residues" evidence="15">
    <location>
        <begin position="842"/>
        <end position="855"/>
    </location>
</feature>
<evidence type="ECO:0000256" key="1">
    <source>
        <dbReference type="ARBA" id="ARBA00004123"/>
    </source>
</evidence>
<feature type="compositionally biased region" description="Polar residues" evidence="15">
    <location>
        <begin position="977"/>
        <end position="1022"/>
    </location>
</feature>
<dbReference type="SUPFAM" id="SSF47370">
    <property type="entry name" value="Bromodomain"/>
    <property type="match status" value="1"/>
</dbReference>
<evidence type="ECO:0000256" key="8">
    <source>
        <dbReference type="ARBA" id="ARBA00023015"/>
    </source>
</evidence>
<feature type="compositionally biased region" description="Polar residues" evidence="15">
    <location>
        <begin position="706"/>
        <end position="738"/>
    </location>
</feature>
<feature type="compositionally biased region" description="Basic and acidic residues" evidence="15">
    <location>
        <begin position="1087"/>
        <end position="1099"/>
    </location>
</feature>
<feature type="region of interest" description="Disordered" evidence="15">
    <location>
        <begin position="189"/>
        <end position="258"/>
    </location>
</feature>
<feature type="compositionally biased region" description="Polar residues" evidence="15">
    <location>
        <begin position="1158"/>
        <end position="1167"/>
    </location>
</feature>
<dbReference type="InterPro" id="IPR011011">
    <property type="entry name" value="Znf_FYVE_PHD"/>
</dbReference>
<dbReference type="InterPro" id="IPR002893">
    <property type="entry name" value="Znf_MYND"/>
</dbReference>
<dbReference type="GO" id="GO:0005694">
    <property type="term" value="C:chromosome"/>
    <property type="evidence" value="ECO:0007669"/>
    <property type="project" value="UniProtKB-SubCell"/>
</dbReference>
<dbReference type="GO" id="GO:0005634">
    <property type="term" value="C:nucleus"/>
    <property type="evidence" value="ECO:0007669"/>
    <property type="project" value="UniProtKB-SubCell"/>
</dbReference>
<keyword evidence="8" id="KW-0805">Transcription regulation</keyword>
<feature type="compositionally biased region" description="Polar residues" evidence="15">
    <location>
        <begin position="36"/>
        <end position="45"/>
    </location>
</feature>
<evidence type="ECO:0000256" key="3">
    <source>
        <dbReference type="ARBA" id="ARBA00022454"/>
    </source>
</evidence>
<feature type="region of interest" description="Disordered" evidence="15">
    <location>
        <begin position="1075"/>
        <end position="1354"/>
    </location>
</feature>
<feature type="domain" description="MYND-type" evidence="19">
    <location>
        <begin position="1464"/>
        <end position="1498"/>
    </location>
</feature>